<dbReference type="AlphaFoldDB" id="A0A9Q3UKN6"/>
<dbReference type="CDD" id="cd14503">
    <property type="entry name" value="PTP-bact"/>
    <property type="match status" value="1"/>
</dbReference>
<name>A0A9Q3UKN6_9GAMM</name>
<dbReference type="RefSeq" id="WP_204427064.1">
    <property type="nucleotide sequence ID" value="NZ_ARXL01000064.1"/>
</dbReference>
<evidence type="ECO:0000259" key="1">
    <source>
        <dbReference type="Pfam" id="PF04273"/>
    </source>
</evidence>
<accession>A0A9Q3UKN6</accession>
<dbReference type="EMBL" id="JAJGNA010000001">
    <property type="protein sequence ID" value="MCC4307254.1"/>
    <property type="molecule type" value="Genomic_DNA"/>
</dbReference>
<dbReference type="InterPro" id="IPR005939">
    <property type="entry name" value="BLH_phosphatase-like"/>
</dbReference>
<dbReference type="SUPFAM" id="SSF52799">
    <property type="entry name" value="(Phosphotyrosine protein) phosphatases II"/>
    <property type="match status" value="1"/>
</dbReference>
<evidence type="ECO:0000313" key="2">
    <source>
        <dbReference type="EMBL" id="MCC4307254.1"/>
    </source>
</evidence>
<dbReference type="NCBIfam" id="TIGR01244">
    <property type="entry name" value="TIGR01244 family sulfur transferase"/>
    <property type="match status" value="1"/>
</dbReference>
<reference evidence="2" key="1">
    <citation type="submission" date="2021-10" db="EMBL/GenBank/DDBJ databases">
        <title>The diversity and Nitrogen Metabolism of Culturable Nitrate-Utilizing Bacteria Within the Oxygen Minimum Zone of the Changjiang (Yangtze River)Estuary.</title>
        <authorList>
            <person name="Zhang D."/>
            <person name="Zheng J."/>
            <person name="Liu S."/>
            <person name="He W."/>
        </authorList>
    </citation>
    <scope>NUCLEOTIDE SEQUENCE</scope>
    <source>
        <strain evidence="2">FXH-223</strain>
    </source>
</reference>
<dbReference type="Gene3D" id="3.90.190.10">
    <property type="entry name" value="Protein tyrosine phosphatase superfamily"/>
    <property type="match status" value="1"/>
</dbReference>
<feature type="domain" description="Beta-lactamase hydrolase-like protein phosphatase-like" evidence="1">
    <location>
        <begin position="3"/>
        <end position="107"/>
    </location>
</feature>
<dbReference type="Pfam" id="PF04273">
    <property type="entry name" value="BLH_phosphatase"/>
    <property type="match status" value="1"/>
</dbReference>
<dbReference type="GO" id="GO:0016787">
    <property type="term" value="F:hydrolase activity"/>
    <property type="evidence" value="ECO:0007669"/>
    <property type="project" value="InterPro"/>
</dbReference>
<sequence>MSDVTHLTPDLAVSPQLRPEDMAGLARAGFRVVINNRPDGESEDQPDHRTMEEAARAAGLAYHYQPVVASEIDDDDARRFAELIRQQPGPVLAFCRTGNRCGKLWERARTLNP</sequence>
<evidence type="ECO:0000313" key="3">
    <source>
        <dbReference type="Proteomes" id="UP001108027"/>
    </source>
</evidence>
<comment type="caution">
    <text evidence="2">The sequence shown here is derived from an EMBL/GenBank/DDBJ whole genome shotgun (WGS) entry which is preliminary data.</text>
</comment>
<dbReference type="InterPro" id="IPR029021">
    <property type="entry name" value="Prot-tyrosine_phosphatase-like"/>
</dbReference>
<keyword evidence="3" id="KW-1185">Reference proteome</keyword>
<proteinExistence type="predicted"/>
<organism evidence="2 3">
    <name type="scientific">Alloalcanivorax marinus</name>
    <dbReference type="NCBI Taxonomy" id="1177169"/>
    <lineage>
        <taxon>Bacteria</taxon>
        <taxon>Pseudomonadati</taxon>
        <taxon>Pseudomonadota</taxon>
        <taxon>Gammaproteobacteria</taxon>
        <taxon>Oceanospirillales</taxon>
        <taxon>Alcanivoracaceae</taxon>
        <taxon>Alloalcanivorax</taxon>
    </lineage>
</organism>
<dbReference type="Proteomes" id="UP001108027">
    <property type="component" value="Unassembled WGS sequence"/>
</dbReference>
<gene>
    <name evidence="2" type="ORF">LL252_01610</name>
</gene>
<protein>
    <submittedName>
        <fullName evidence="2">TIGR01244 family phosphatase</fullName>
    </submittedName>
</protein>